<keyword evidence="1" id="KW-1133">Transmembrane helix</keyword>
<keyword evidence="1" id="KW-0812">Transmembrane</keyword>
<dbReference type="EMBL" id="UOGE01000060">
    <property type="protein sequence ID" value="VAX20638.1"/>
    <property type="molecule type" value="Genomic_DNA"/>
</dbReference>
<evidence type="ECO:0000256" key="1">
    <source>
        <dbReference type="SAM" id="Phobius"/>
    </source>
</evidence>
<gene>
    <name evidence="2" type="ORF">MNBD_NITROSPINAE02-1515</name>
</gene>
<feature type="transmembrane region" description="Helical" evidence="1">
    <location>
        <begin position="85"/>
        <end position="107"/>
    </location>
</feature>
<feature type="transmembrane region" description="Helical" evidence="1">
    <location>
        <begin position="12"/>
        <end position="32"/>
    </location>
</feature>
<organism evidence="2">
    <name type="scientific">hydrothermal vent metagenome</name>
    <dbReference type="NCBI Taxonomy" id="652676"/>
    <lineage>
        <taxon>unclassified sequences</taxon>
        <taxon>metagenomes</taxon>
        <taxon>ecological metagenomes</taxon>
    </lineage>
</organism>
<proteinExistence type="predicted"/>
<feature type="transmembrane region" description="Helical" evidence="1">
    <location>
        <begin position="39"/>
        <end position="65"/>
    </location>
</feature>
<evidence type="ECO:0000313" key="2">
    <source>
        <dbReference type="EMBL" id="VAX20638.1"/>
    </source>
</evidence>
<protein>
    <submittedName>
        <fullName evidence="2">Uncharacterized protein</fullName>
    </submittedName>
</protein>
<keyword evidence="1" id="KW-0472">Membrane</keyword>
<name>A0A3B1C9S7_9ZZZZ</name>
<reference evidence="2" key="1">
    <citation type="submission" date="2018-06" db="EMBL/GenBank/DDBJ databases">
        <authorList>
            <person name="Zhirakovskaya E."/>
        </authorList>
    </citation>
    <scope>NUCLEOTIDE SEQUENCE</scope>
</reference>
<dbReference type="AlphaFoldDB" id="A0A3B1C9S7"/>
<accession>A0A3B1C9S7</accession>
<sequence>MKIFEAKAKDLPPVGVLILLTAIFPGAGHLAVKQNVKGWMFIGVSVILFIAFFIYIGDIIAPVSSALMAGREPEINDEFMENVKAIGYILGGGLLVWLAALVDVIIIGKRINRKGGQG</sequence>